<evidence type="ECO:0000313" key="3">
    <source>
        <dbReference type="Proteomes" id="UP000001929"/>
    </source>
</evidence>
<feature type="transmembrane region" description="Helical" evidence="1">
    <location>
        <begin position="303"/>
        <end position="325"/>
    </location>
</feature>
<evidence type="ECO:0008006" key="4">
    <source>
        <dbReference type="Google" id="ProtNLM"/>
    </source>
</evidence>
<dbReference type="KEGG" id="rru:Rru_A3533"/>
<keyword evidence="1" id="KW-0472">Membrane</keyword>
<proteinExistence type="predicted"/>
<protein>
    <recommendedName>
        <fullName evidence="4">Transmembrane protein</fullName>
    </recommendedName>
</protein>
<gene>
    <name evidence="2" type="ordered locus">Rru_A3533</name>
</gene>
<dbReference type="Proteomes" id="UP000001929">
    <property type="component" value="Chromosome"/>
</dbReference>
<keyword evidence="3" id="KW-1185">Reference proteome</keyword>
<organism evidence="2 3">
    <name type="scientific">Rhodospirillum rubrum (strain ATCC 11170 / ATH 1.1.1 / DSM 467 / LMG 4362 / NCIMB 8255 / S1)</name>
    <dbReference type="NCBI Taxonomy" id="269796"/>
    <lineage>
        <taxon>Bacteria</taxon>
        <taxon>Pseudomonadati</taxon>
        <taxon>Pseudomonadota</taxon>
        <taxon>Alphaproteobacteria</taxon>
        <taxon>Rhodospirillales</taxon>
        <taxon>Rhodospirillaceae</taxon>
        <taxon>Rhodospirillum</taxon>
    </lineage>
</organism>
<dbReference type="EMBL" id="CP000230">
    <property type="protein sequence ID" value="ABC24327.1"/>
    <property type="molecule type" value="Genomic_DNA"/>
</dbReference>
<keyword evidence="1" id="KW-0812">Transmembrane</keyword>
<dbReference type="Pfam" id="PF09608">
    <property type="entry name" value="Alph_Pro_TM"/>
    <property type="match status" value="1"/>
</dbReference>
<name>Q2RNG8_RHORT</name>
<dbReference type="InterPro" id="IPR019088">
    <property type="entry name" value="CHP02186-rel_TM"/>
</dbReference>
<accession>Q2RNG8</accession>
<dbReference type="EnsemblBacteria" id="ABC24327">
    <property type="protein sequence ID" value="ABC24327"/>
    <property type="gene ID" value="Rru_A3533"/>
</dbReference>
<dbReference type="STRING" id="269796.Rru_A3533"/>
<dbReference type="eggNOG" id="ENOG50315WQ">
    <property type="taxonomic scope" value="Bacteria"/>
</dbReference>
<dbReference type="AlphaFoldDB" id="Q2RNG8"/>
<evidence type="ECO:0000256" key="1">
    <source>
        <dbReference type="SAM" id="Phobius"/>
    </source>
</evidence>
<evidence type="ECO:0000313" key="2">
    <source>
        <dbReference type="EMBL" id="ABC24327.1"/>
    </source>
</evidence>
<dbReference type="HOGENOM" id="CLU_068410_0_0_5"/>
<reference evidence="2 3" key="1">
    <citation type="journal article" date="2011" name="Stand. Genomic Sci.">
        <title>Complete genome sequence of Rhodospirillum rubrum type strain (S1).</title>
        <authorList>
            <person name="Munk A.C."/>
            <person name="Copeland A."/>
            <person name="Lucas S."/>
            <person name="Lapidus A."/>
            <person name="Del Rio T.G."/>
            <person name="Barry K."/>
            <person name="Detter J.C."/>
            <person name="Hammon N."/>
            <person name="Israni S."/>
            <person name="Pitluck S."/>
            <person name="Brettin T."/>
            <person name="Bruce D."/>
            <person name="Han C."/>
            <person name="Tapia R."/>
            <person name="Gilna P."/>
            <person name="Schmutz J."/>
            <person name="Larimer F."/>
            <person name="Land M."/>
            <person name="Kyrpides N.C."/>
            <person name="Mavromatis K."/>
            <person name="Richardson P."/>
            <person name="Rohde M."/>
            <person name="Goker M."/>
            <person name="Klenk H.P."/>
            <person name="Zhang Y."/>
            <person name="Roberts G.P."/>
            <person name="Reslewic S."/>
            <person name="Schwartz D.C."/>
        </authorList>
    </citation>
    <scope>NUCLEOTIDE SEQUENCE [LARGE SCALE GENOMIC DNA]</scope>
    <source>
        <strain evidence="3">ATCC 11170 / ATH 1.1.1 / DSM 467 / LMG 4362 / NCIMB 8255 / S1</strain>
    </source>
</reference>
<sequence>MADPASRWRSGDRGSRWGPGNRGLAIWRAALFTGGDRGRRQGRPSPGLEGSMPNPVLALFPVPSPGRRRLARRAAGVCALATFLLGGLAAQAQVQPLVADLSKHLVAITTAFSGTDVLLFGATDGPGDVVMVVRGPRDSHVVRRKDKLGIIWANQESVVFDEVPTFYRVASNRPLESFTTPAVLSRHQIGTAYLALPVRDADFYDAPTRAVFRDAFLRLKRQQGLYGGMGEDSAAPGDDRIALLDNRLFRANLYFPANVPVGSYIVEVYLFRDGEVVSAEITPLVISKIGIGAEIFDFAKHRALAYGVAAVIVAIAAGWLAGVAFRKA</sequence>
<keyword evidence="1" id="KW-1133">Transmembrane helix</keyword>
<dbReference type="PATRIC" id="fig|269796.9.peg.3650"/>
<dbReference type="PhylomeDB" id="Q2RNG8"/>